<dbReference type="GO" id="GO:0000160">
    <property type="term" value="P:phosphorelay signal transduction system"/>
    <property type="evidence" value="ECO:0007669"/>
    <property type="project" value="InterPro"/>
</dbReference>
<dbReference type="STRING" id="631454.N177_0932"/>
<dbReference type="SMART" id="SM00448">
    <property type="entry name" value="REC"/>
    <property type="match status" value="1"/>
</dbReference>
<evidence type="ECO:0000256" key="3">
    <source>
        <dbReference type="ARBA" id="ARBA00023163"/>
    </source>
</evidence>
<accession>V4R3D7</accession>
<dbReference type="InterPro" id="IPR001789">
    <property type="entry name" value="Sig_transdc_resp-reg_receiver"/>
</dbReference>
<feature type="modified residue" description="4-aspartylphosphate" evidence="4">
    <location>
        <position position="52"/>
    </location>
</feature>
<feature type="domain" description="Response regulatory" evidence="5">
    <location>
        <begin position="3"/>
        <end position="113"/>
    </location>
</feature>
<dbReference type="PANTHER" id="PTHR44591">
    <property type="entry name" value="STRESS RESPONSE REGULATOR PROTEIN 1"/>
    <property type="match status" value="1"/>
</dbReference>
<keyword evidence="3" id="KW-0804">Transcription</keyword>
<dbReference type="EMBL" id="AWXZ01000015">
    <property type="protein sequence ID" value="ESR26432.1"/>
    <property type="molecule type" value="Genomic_DNA"/>
</dbReference>
<comment type="caution">
    <text evidence="6">The sequence shown here is derived from an EMBL/GenBank/DDBJ whole genome shotgun (WGS) entry which is preliminary data.</text>
</comment>
<dbReference type="PANTHER" id="PTHR44591:SF3">
    <property type="entry name" value="RESPONSE REGULATORY DOMAIN-CONTAINING PROTEIN"/>
    <property type="match status" value="1"/>
</dbReference>
<protein>
    <submittedName>
        <fullName evidence="6">Transcriptional regulator FixK</fullName>
    </submittedName>
</protein>
<keyword evidence="1 4" id="KW-0597">Phosphoprotein</keyword>
<evidence type="ECO:0000313" key="6">
    <source>
        <dbReference type="EMBL" id="ESR26432.1"/>
    </source>
</evidence>
<keyword evidence="2" id="KW-0805">Transcription regulation</keyword>
<dbReference type="SUPFAM" id="SSF52172">
    <property type="entry name" value="CheY-like"/>
    <property type="match status" value="1"/>
</dbReference>
<dbReference type="RefSeq" id="WP_023431078.1">
    <property type="nucleotide sequence ID" value="NZ_AWXZ01000015.1"/>
</dbReference>
<dbReference type="eggNOG" id="COG0745">
    <property type="taxonomic scope" value="Bacteria"/>
</dbReference>
<dbReference type="Proteomes" id="UP000017819">
    <property type="component" value="Unassembled WGS sequence"/>
</dbReference>
<organism evidence="6 7">
    <name type="scientific">Lutibaculum baratangense AMV1</name>
    <dbReference type="NCBI Taxonomy" id="631454"/>
    <lineage>
        <taxon>Bacteria</taxon>
        <taxon>Pseudomonadati</taxon>
        <taxon>Pseudomonadota</taxon>
        <taxon>Alphaproteobacteria</taxon>
        <taxon>Hyphomicrobiales</taxon>
        <taxon>Tepidamorphaceae</taxon>
        <taxon>Lutibaculum</taxon>
    </lineage>
</organism>
<dbReference type="CDD" id="cd00156">
    <property type="entry name" value="REC"/>
    <property type="match status" value="1"/>
</dbReference>
<dbReference type="OrthoDB" id="7679005at2"/>
<evidence type="ECO:0000256" key="1">
    <source>
        <dbReference type="ARBA" id="ARBA00022553"/>
    </source>
</evidence>
<dbReference type="PROSITE" id="PS50110">
    <property type="entry name" value="RESPONSE_REGULATORY"/>
    <property type="match status" value="1"/>
</dbReference>
<evidence type="ECO:0000259" key="5">
    <source>
        <dbReference type="PROSITE" id="PS50110"/>
    </source>
</evidence>
<dbReference type="Pfam" id="PF00072">
    <property type="entry name" value="Response_reg"/>
    <property type="match status" value="1"/>
</dbReference>
<dbReference type="AlphaFoldDB" id="V4R3D7"/>
<proteinExistence type="predicted"/>
<evidence type="ECO:0000256" key="2">
    <source>
        <dbReference type="ARBA" id="ARBA00023015"/>
    </source>
</evidence>
<gene>
    <name evidence="6" type="ORF">N177_0932</name>
</gene>
<keyword evidence="7" id="KW-1185">Reference proteome</keyword>
<name>V4R3D7_9HYPH</name>
<dbReference type="Gene3D" id="3.40.50.2300">
    <property type="match status" value="1"/>
</dbReference>
<dbReference type="InterPro" id="IPR050595">
    <property type="entry name" value="Bact_response_regulator"/>
</dbReference>
<sequence length="113" mass="12340">MPRFYIVEDDSAVGDSLAVFLSSHGHDAVRYGDAESFFREVVPVAGDTLIVDIGLPGMSGSQLIRWVSKLRDEPSIIVISGKSELNLRSELEGLPVKRLIRKPFDASAVEALL</sequence>
<dbReference type="InterPro" id="IPR011006">
    <property type="entry name" value="CheY-like_superfamily"/>
</dbReference>
<reference evidence="6 7" key="1">
    <citation type="journal article" date="2014" name="Genome Announc.">
        <title>Draft Genome Sequence of Lutibaculum baratangense Strain AMV1T, Isolated from a Mud Volcano in Andamans, India.</title>
        <authorList>
            <person name="Singh A."/>
            <person name="Sreenivas A."/>
            <person name="Sathyanarayana Reddy G."/>
            <person name="Pinnaka A.K."/>
            <person name="Shivaji S."/>
        </authorList>
    </citation>
    <scope>NUCLEOTIDE SEQUENCE [LARGE SCALE GENOMIC DNA]</scope>
    <source>
        <strain evidence="6 7">AMV1</strain>
    </source>
</reference>
<evidence type="ECO:0000256" key="4">
    <source>
        <dbReference type="PROSITE-ProRule" id="PRU00169"/>
    </source>
</evidence>
<evidence type="ECO:0000313" key="7">
    <source>
        <dbReference type="Proteomes" id="UP000017819"/>
    </source>
</evidence>